<accession>A0A9X2DTU0</accession>
<evidence type="ECO:0000313" key="1">
    <source>
        <dbReference type="EMBL" id="MCM6760940.1"/>
    </source>
</evidence>
<organism evidence="1 2">
    <name type="scientific">Rathayibacter rubneri</name>
    <dbReference type="NCBI Taxonomy" id="2950106"/>
    <lineage>
        <taxon>Bacteria</taxon>
        <taxon>Bacillati</taxon>
        <taxon>Actinomycetota</taxon>
        <taxon>Actinomycetes</taxon>
        <taxon>Micrococcales</taxon>
        <taxon>Microbacteriaceae</taxon>
        <taxon>Rathayibacter</taxon>
    </lineage>
</organism>
<reference evidence="1" key="1">
    <citation type="submission" date="2022-06" db="EMBL/GenBank/DDBJ databases">
        <title>Whole genome shotgun sequencing (WGS) of Rathayibacter sp. ZW T2_19, isolated from stored onions (Allium cepa).</title>
        <authorList>
            <person name="Stoll D.A."/>
            <person name="Huch M."/>
        </authorList>
    </citation>
    <scope>NUCLEOTIDE SEQUENCE</scope>
    <source>
        <strain evidence="1">ZW T2_19</strain>
    </source>
</reference>
<comment type="caution">
    <text evidence="1">The sequence shown here is derived from an EMBL/GenBank/DDBJ whole genome shotgun (WGS) entry which is preliminary data.</text>
</comment>
<dbReference type="EMBL" id="JAMRYM010000001">
    <property type="protein sequence ID" value="MCM6760940.1"/>
    <property type="molecule type" value="Genomic_DNA"/>
</dbReference>
<dbReference type="AlphaFoldDB" id="A0A9X2DTU0"/>
<proteinExistence type="predicted"/>
<evidence type="ECO:0000313" key="2">
    <source>
        <dbReference type="Proteomes" id="UP001155240"/>
    </source>
</evidence>
<sequence length="112" mass="12164">MRRIHYAEDSIVTGDEIADAVIEYARMLAVTSTADTIELPTLHDDSVRPVRLLLGPASQMLVTEEDTRADEIVDDALVSDLRGRAGHLQGPSPVYSDDDVSVPLVTADGELF</sequence>
<gene>
    <name evidence="1" type="ORF">NB037_00790</name>
</gene>
<dbReference type="Proteomes" id="UP001155240">
    <property type="component" value="Unassembled WGS sequence"/>
</dbReference>
<protein>
    <submittedName>
        <fullName evidence="1">Uncharacterized protein</fullName>
    </submittedName>
</protein>
<keyword evidence="2" id="KW-1185">Reference proteome</keyword>
<dbReference type="RefSeq" id="WP_251942704.1">
    <property type="nucleotide sequence ID" value="NZ_JAMRYM010000001.1"/>
</dbReference>
<name>A0A9X2DTU0_9MICO</name>